<evidence type="ECO:0000256" key="7">
    <source>
        <dbReference type="ARBA" id="ARBA00048326"/>
    </source>
</evidence>
<keyword evidence="8" id="KW-0949">S-adenosyl-L-methionine</keyword>
<dbReference type="AlphaFoldDB" id="A0A2S5TLT9"/>
<dbReference type="PANTHER" id="PTHR43542:SF1">
    <property type="entry name" value="METHYLTRANSFERASE"/>
    <property type="match status" value="1"/>
</dbReference>
<dbReference type="InterPro" id="IPR029063">
    <property type="entry name" value="SAM-dependent_MTases_sf"/>
</dbReference>
<dbReference type="InterPro" id="IPR004398">
    <property type="entry name" value="RNA_MeTrfase_RsmD"/>
</dbReference>
<evidence type="ECO:0000256" key="3">
    <source>
        <dbReference type="ARBA" id="ARBA00012141"/>
    </source>
</evidence>
<comment type="caution">
    <text evidence="9">The sequence shown here is derived from an EMBL/GenBank/DDBJ whole genome shotgun (WGS) entry which is preliminary data.</text>
</comment>
<comment type="function">
    <text evidence="1 8">Specifically methylates the guanine in position 966 of 16S rRNA in the assembled 30S particle.</text>
</comment>
<dbReference type="OrthoDB" id="9803017at2"/>
<dbReference type="EMBL" id="PSNW01000001">
    <property type="protein sequence ID" value="PPE75955.1"/>
    <property type="molecule type" value="Genomic_DNA"/>
</dbReference>
<name>A0A2S5TLT9_9GAMM</name>
<dbReference type="NCBIfam" id="TIGR00095">
    <property type="entry name" value="16S rRNA (guanine(966)-N(2))-methyltransferase RsmD"/>
    <property type="match status" value="1"/>
</dbReference>
<dbReference type="CDD" id="cd02440">
    <property type="entry name" value="AdoMet_MTases"/>
    <property type="match status" value="1"/>
</dbReference>
<dbReference type="InterPro" id="IPR002052">
    <property type="entry name" value="DNA_methylase_N6_adenine_CS"/>
</dbReference>
<protein>
    <recommendedName>
        <fullName evidence="4 8">Ribosomal RNA small subunit methyltransferase D</fullName>
        <ecNumber evidence="3 8">2.1.1.171</ecNumber>
    </recommendedName>
</protein>
<dbReference type="Pfam" id="PF03602">
    <property type="entry name" value="Cons_hypoth95"/>
    <property type="match status" value="1"/>
</dbReference>
<evidence type="ECO:0000256" key="5">
    <source>
        <dbReference type="ARBA" id="ARBA00022603"/>
    </source>
</evidence>
<dbReference type="PIRSF" id="PIRSF004553">
    <property type="entry name" value="CHP00095"/>
    <property type="match status" value="1"/>
</dbReference>
<evidence type="ECO:0000256" key="8">
    <source>
        <dbReference type="PIRNR" id="PIRNR004553"/>
    </source>
</evidence>
<reference evidence="9 10" key="1">
    <citation type="submission" date="2018-02" db="EMBL/GenBank/DDBJ databases">
        <title>Genome sequencing of Solimonas sp. HR-BB.</title>
        <authorList>
            <person name="Lee Y."/>
            <person name="Jeon C.O."/>
        </authorList>
    </citation>
    <scope>NUCLEOTIDE SEQUENCE [LARGE SCALE GENOMIC DNA]</scope>
    <source>
        <strain evidence="9 10">HR-BB</strain>
    </source>
</reference>
<keyword evidence="10" id="KW-1185">Reference proteome</keyword>
<keyword evidence="5 8" id="KW-0489">Methyltransferase</keyword>
<keyword evidence="8" id="KW-0698">rRNA processing</keyword>
<comment type="catalytic activity">
    <reaction evidence="7 8">
        <text>guanosine(966) in 16S rRNA + S-adenosyl-L-methionine = N(2)-methylguanosine(966) in 16S rRNA + S-adenosyl-L-homocysteine + H(+)</text>
        <dbReference type="Rhea" id="RHEA:23548"/>
        <dbReference type="Rhea" id="RHEA-COMP:10211"/>
        <dbReference type="Rhea" id="RHEA-COMP:10212"/>
        <dbReference type="ChEBI" id="CHEBI:15378"/>
        <dbReference type="ChEBI" id="CHEBI:57856"/>
        <dbReference type="ChEBI" id="CHEBI:59789"/>
        <dbReference type="ChEBI" id="CHEBI:74269"/>
        <dbReference type="ChEBI" id="CHEBI:74481"/>
        <dbReference type="EC" id="2.1.1.171"/>
    </reaction>
</comment>
<organism evidence="9 10">
    <name type="scientific">Solimonas fluminis</name>
    <dbReference type="NCBI Taxonomy" id="2086571"/>
    <lineage>
        <taxon>Bacteria</taxon>
        <taxon>Pseudomonadati</taxon>
        <taxon>Pseudomonadota</taxon>
        <taxon>Gammaproteobacteria</taxon>
        <taxon>Nevskiales</taxon>
        <taxon>Nevskiaceae</taxon>
        <taxon>Solimonas</taxon>
    </lineage>
</organism>
<dbReference type="PANTHER" id="PTHR43542">
    <property type="entry name" value="METHYLTRANSFERASE"/>
    <property type="match status" value="1"/>
</dbReference>
<gene>
    <name evidence="9" type="primary">rsmD</name>
    <name evidence="9" type="ORF">C3942_03475</name>
</gene>
<evidence type="ECO:0000256" key="6">
    <source>
        <dbReference type="ARBA" id="ARBA00022679"/>
    </source>
</evidence>
<accession>A0A2S5TLT9</accession>
<keyword evidence="6 8" id="KW-0808">Transferase</keyword>
<proteinExistence type="inferred from homology"/>
<dbReference type="Proteomes" id="UP000238220">
    <property type="component" value="Unassembled WGS sequence"/>
</dbReference>
<dbReference type="PROSITE" id="PS00092">
    <property type="entry name" value="N6_MTASE"/>
    <property type="match status" value="1"/>
</dbReference>
<dbReference type="GO" id="GO:0052913">
    <property type="term" value="F:16S rRNA (guanine(966)-N(2))-methyltransferase activity"/>
    <property type="evidence" value="ECO:0007669"/>
    <property type="project" value="UniProtKB-EC"/>
</dbReference>
<sequence length="191" mass="21496">MAKRPPGKLRIIGGEWRSRIVEFDGDSGARPTPDRVRQTVFDWLAPTIEGTRCLDLFAGSGAMGMEALSRGAAHCTFVENGSRQATMIKAALLQFKAPSTRWDVTGMDAVYFLDQSWHRYHLVFLDPPYASPLLDRALQELPRVLVPEQNRIYLEWPEGKPPALPAGYELMREKQAGQVCFGLARYQHPPK</sequence>
<evidence type="ECO:0000256" key="4">
    <source>
        <dbReference type="ARBA" id="ARBA00013682"/>
    </source>
</evidence>
<dbReference type="Gene3D" id="3.40.50.150">
    <property type="entry name" value="Vaccinia Virus protein VP39"/>
    <property type="match status" value="1"/>
</dbReference>
<evidence type="ECO:0000313" key="10">
    <source>
        <dbReference type="Proteomes" id="UP000238220"/>
    </source>
</evidence>
<dbReference type="SUPFAM" id="SSF53335">
    <property type="entry name" value="S-adenosyl-L-methionine-dependent methyltransferases"/>
    <property type="match status" value="1"/>
</dbReference>
<evidence type="ECO:0000256" key="2">
    <source>
        <dbReference type="ARBA" id="ARBA00005269"/>
    </source>
</evidence>
<dbReference type="GO" id="GO:0003676">
    <property type="term" value="F:nucleic acid binding"/>
    <property type="evidence" value="ECO:0007669"/>
    <property type="project" value="InterPro"/>
</dbReference>
<evidence type="ECO:0000256" key="1">
    <source>
        <dbReference type="ARBA" id="ARBA00002649"/>
    </source>
</evidence>
<dbReference type="EC" id="2.1.1.171" evidence="3 8"/>
<comment type="similarity">
    <text evidence="2 8">Belongs to the methyltransferase superfamily. RsmD family.</text>
</comment>
<evidence type="ECO:0000313" key="9">
    <source>
        <dbReference type="EMBL" id="PPE75955.1"/>
    </source>
</evidence>